<keyword evidence="5 10" id="KW-0812">Transmembrane</keyword>
<feature type="transmembrane region" description="Helical" evidence="10">
    <location>
        <begin position="83"/>
        <end position="105"/>
    </location>
</feature>
<evidence type="ECO:0000256" key="4">
    <source>
        <dbReference type="ARBA" id="ARBA00022475"/>
    </source>
</evidence>
<feature type="transmembrane region" description="Helical" evidence="10">
    <location>
        <begin position="398"/>
        <end position="421"/>
    </location>
</feature>
<evidence type="ECO:0000256" key="8">
    <source>
        <dbReference type="ARBA" id="ARBA00023136"/>
    </source>
</evidence>
<dbReference type="PROSITE" id="PS00218">
    <property type="entry name" value="AMINO_ACID_PERMEASE_1"/>
    <property type="match status" value="1"/>
</dbReference>
<dbReference type="InterPro" id="IPR004840">
    <property type="entry name" value="Amino_acid_permease_CS"/>
</dbReference>
<feature type="transmembrane region" description="Helical" evidence="10">
    <location>
        <begin position="233"/>
        <end position="257"/>
    </location>
</feature>
<dbReference type="Pfam" id="PF00324">
    <property type="entry name" value="AA_permease"/>
    <property type="match status" value="1"/>
</dbReference>
<keyword evidence="13" id="KW-1185">Reference proteome</keyword>
<feature type="compositionally biased region" description="Polar residues" evidence="9">
    <location>
        <begin position="18"/>
        <end position="32"/>
    </location>
</feature>
<name>A0ABX9IBZ4_9ACTN</name>
<dbReference type="EMBL" id="PCZS01000001">
    <property type="protein sequence ID" value="REB70787.1"/>
    <property type="molecule type" value="Genomic_DNA"/>
</dbReference>
<gene>
    <name evidence="12" type="ORF">CP880_03285</name>
</gene>
<evidence type="ECO:0000256" key="6">
    <source>
        <dbReference type="ARBA" id="ARBA00022970"/>
    </source>
</evidence>
<dbReference type="RefSeq" id="WP_115938271.1">
    <property type="nucleotide sequence ID" value="NZ_PCZS01000001.1"/>
</dbReference>
<feature type="transmembrane region" description="Helical" evidence="10">
    <location>
        <begin position="278"/>
        <end position="297"/>
    </location>
</feature>
<keyword evidence="7 10" id="KW-1133">Transmembrane helix</keyword>
<feature type="transmembrane region" description="Helical" evidence="10">
    <location>
        <begin position="191"/>
        <end position="213"/>
    </location>
</feature>
<organism evidence="12 13">
    <name type="scientific">Cutibacterium namnetense</name>
    <dbReference type="NCBI Taxonomy" id="1574624"/>
    <lineage>
        <taxon>Bacteria</taxon>
        <taxon>Bacillati</taxon>
        <taxon>Actinomycetota</taxon>
        <taxon>Actinomycetes</taxon>
        <taxon>Propionibacteriales</taxon>
        <taxon>Propionibacteriaceae</taxon>
        <taxon>Cutibacterium</taxon>
    </lineage>
</organism>
<evidence type="ECO:0000256" key="3">
    <source>
        <dbReference type="ARBA" id="ARBA00022448"/>
    </source>
</evidence>
<dbReference type="InterPro" id="IPR004841">
    <property type="entry name" value="AA-permease/SLC12A_dom"/>
</dbReference>
<dbReference type="Gene3D" id="1.20.1740.10">
    <property type="entry name" value="Amino acid/polyamine transporter I"/>
    <property type="match status" value="1"/>
</dbReference>
<feature type="transmembrane region" description="Helical" evidence="10">
    <location>
        <begin position="54"/>
        <end position="71"/>
    </location>
</feature>
<comment type="similarity">
    <text evidence="2">Belongs to the amino acid-polyamine-organocation (APC) superfamily. Amino acid transporter (AAT) (TC 2.A.3.1) family.</text>
</comment>
<feature type="transmembrane region" description="Helical" evidence="10">
    <location>
        <begin position="442"/>
        <end position="460"/>
    </location>
</feature>
<evidence type="ECO:0000256" key="1">
    <source>
        <dbReference type="ARBA" id="ARBA00004651"/>
    </source>
</evidence>
<evidence type="ECO:0000256" key="10">
    <source>
        <dbReference type="SAM" id="Phobius"/>
    </source>
</evidence>
<reference evidence="12 13" key="1">
    <citation type="submission" date="2017-09" db="EMBL/GenBank/DDBJ databases">
        <authorList>
            <person name="Bumgarner R.E."/>
        </authorList>
    </citation>
    <scope>NUCLEOTIDE SEQUENCE [LARGE SCALE GENOMIC DNA]</scope>
    <source>
        <strain evidence="12 13">T34998</strain>
    </source>
</reference>
<feature type="transmembrane region" description="Helical" evidence="10">
    <location>
        <begin position="125"/>
        <end position="149"/>
    </location>
</feature>
<dbReference type="PANTHER" id="PTHR43495">
    <property type="entry name" value="GABA PERMEASE"/>
    <property type="match status" value="1"/>
</dbReference>
<proteinExistence type="inferred from homology"/>
<feature type="transmembrane region" description="Helical" evidence="10">
    <location>
        <begin position="309"/>
        <end position="334"/>
    </location>
</feature>
<keyword evidence="4" id="KW-1003">Cell membrane</keyword>
<sequence>MMTHITQRSHDDVPQGPRISTTRADPQASTIEETQPVVDRGDQGYAETLTNRQVQMMAIGGAIGVGLFLGAGSRLRSAGPAVLLSYAFCAVIAFLVMRALGELVIHRPSSGSFVSYARELLGDRWAYAVGWMYMLNWMTSGIAELTAIGTYLQFWWPSLPMWIPSLVALAILVSVNLISVKAFGEFEFWAALLKVVALTAFIIVATGLVASHVNVGGHRAAVSNLWRFDGGFAPQGVLPLVLVIQGVIFAYATIELVGTASGETQNPRKVIPKAVHAVVFRLVVFYLGSLALLAMLLPYNKYSADESPFVTAFSAMGVGWIGDAMNIVVITAAFSSVNSGLYATGRVLKSLAAAGEAPKFAGTLNRFKTPAGGILMTASVFLLGVGLEYVIPERAFEISINTAAVGVIWTWATIFWCQLVLRRRVNQGLITDSGFHMPGYPVTGIFGIVSLAGVTALMVLDSQNRIVLAASLVYIAVMLLIWPAVKRNKARHPELNAQEGGITF</sequence>
<dbReference type="PIRSF" id="PIRSF006060">
    <property type="entry name" value="AA_transporter"/>
    <property type="match status" value="1"/>
</dbReference>
<evidence type="ECO:0000256" key="9">
    <source>
        <dbReference type="SAM" id="MobiDB-lite"/>
    </source>
</evidence>
<feature type="transmembrane region" description="Helical" evidence="10">
    <location>
        <begin position="161"/>
        <end position="179"/>
    </location>
</feature>
<evidence type="ECO:0000256" key="7">
    <source>
        <dbReference type="ARBA" id="ARBA00022989"/>
    </source>
</evidence>
<comment type="subcellular location">
    <subcellularLocation>
        <location evidence="1">Cell membrane</location>
        <topology evidence="1">Multi-pass membrane protein</topology>
    </subcellularLocation>
</comment>
<feature type="domain" description="Amino acid permease/ SLC12A" evidence="11">
    <location>
        <begin position="54"/>
        <end position="492"/>
    </location>
</feature>
<evidence type="ECO:0000259" key="11">
    <source>
        <dbReference type="Pfam" id="PF00324"/>
    </source>
</evidence>
<accession>A0ABX9IBZ4</accession>
<evidence type="ECO:0000256" key="2">
    <source>
        <dbReference type="ARBA" id="ARBA00008583"/>
    </source>
</evidence>
<feature type="transmembrane region" description="Helical" evidence="10">
    <location>
        <begin position="466"/>
        <end position="485"/>
    </location>
</feature>
<keyword evidence="6" id="KW-0029">Amino-acid transport</keyword>
<evidence type="ECO:0000256" key="5">
    <source>
        <dbReference type="ARBA" id="ARBA00022692"/>
    </source>
</evidence>
<dbReference type="Proteomes" id="UP000256324">
    <property type="component" value="Unassembled WGS sequence"/>
</dbReference>
<keyword evidence="8 10" id="KW-0472">Membrane</keyword>
<dbReference type="PANTHER" id="PTHR43495:SF1">
    <property type="entry name" value="L-ASPARAGINE PERMEASE"/>
    <property type="match status" value="1"/>
</dbReference>
<feature type="region of interest" description="Disordered" evidence="9">
    <location>
        <begin position="1"/>
        <end position="32"/>
    </location>
</feature>
<comment type="caution">
    <text evidence="12">The sequence shown here is derived from an EMBL/GenBank/DDBJ whole genome shotgun (WGS) entry which is preliminary data.</text>
</comment>
<protein>
    <submittedName>
        <fullName evidence="12">L-asparagine permease</fullName>
    </submittedName>
</protein>
<evidence type="ECO:0000313" key="12">
    <source>
        <dbReference type="EMBL" id="REB70787.1"/>
    </source>
</evidence>
<feature type="transmembrane region" description="Helical" evidence="10">
    <location>
        <begin position="373"/>
        <end position="392"/>
    </location>
</feature>
<evidence type="ECO:0000313" key="13">
    <source>
        <dbReference type="Proteomes" id="UP000256324"/>
    </source>
</evidence>
<keyword evidence="3" id="KW-0813">Transport</keyword>